<dbReference type="RefSeq" id="WP_090026201.1">
    <property type="nucleotide sequence ID" value="NZ_FNEB01000001.1"/>
</dbReference>
<dbReference type="OrthoDB" id="450111at2"/>
<dbReference type="STRING" id="490829.SAMN05421850_101540"/>
<organism evidence="1 2">
    <name type="scientific">Lutimaribacter saemankumensis</name>
    <dbReference type="NCBI Taxonomy" id="490829"/>
    <lineage>
        <taxon>Bacteria</taxon>
        <taxon>Pseudomonadati</taxon>
        <taxon>Pseudomonadota</taxon>
        <taxon>Alphaproteobacteria</taxon>
        <taxon>Rhodobacterales</taxon>
        <taxon>Roseobacteraceae</taxon>
        <taxon>Lutimaribacter</taxon>
    </lineage>
</organism>
<name>A0A1G8HJV2_9RHOB</name>
<dbReference type="SUPFAM" id="SSF56281">
    <property type="entry name" value="Metallo-hydrolase/oxidoreductase"/>
    <property type="match status" value="1"/>
</dbReference>
<gene>
    <name evidence="1" type="ORF">SAMN05421850_101540</name>
</gene>
<dbReference type="Pfam" id="PF14234">
    <property type="entry name" value="DUF4336"/>
    <property type="match status" value="1"/>
</dbReference>
<evidence type="ECO:0000313" key="1">
    <source>
        <dbReference type="EMBL" id="SDI06929.1"/>
    </source>
</evidence>
<evidence type="ECO:0008006" key="3">
    <source>
        <dbReference type="Google" id="ProtNLM"/>
    </source>
</evidence>
<dbReference type="PANTHER" id="PTHR33835">
    <property type="entry name" value="YALI0C07656P"/>
    <property type="match status" value="1"/>
</dbReference>
<dbReference type="InterPro" id="IPR036866">
    <property type="entry name" value="RibonucZ/Hydroxyglut_hydro"/>
</dbReference>
<reference evidence="1 2" key="1">
    <citation type="submission" date="2016-10" db="EMBL/GenBank/DDBJ databases">
        <authorList>
            <person name="de Groot N.N."/>
        </authorList>
    </citation>
    <scope>NUCLEOTIDE SEQUENCE [LARGE SCALE GENOMIC DNA]</scope>
    <source>
        <strain evidence="1 2">DSM 28010</strain>
    </source>
</reference>
<sequence>MSDPTYPPLDEPKPVARDIWVVDGPIIRFYKMPFSTRATIVRLENGDIWLHSPTRWSRDLQQKIEALGPIRHLIAPNWIHYAYVADWQAALPDAHVWAAPGVAGRAASHGVDIRIDHDLTQDAPPEWAGQIDQMIVEGSRLHREVVFFHRASDTLILTDLIENFEPAKLPWWFRPLAWLGGVSEPGAMPRDMRASFAGHTDQLRAQVQRMIDWAPTRVILAHGRWYREGGTDELHRAFSWLLD</sequence>
<dbReference type="PANTHER" id="PTHR33835:SF1">
    <property type="entry name" value="METALLO-BETA-LACTAMASE DOMAIN-CONTAINING PROTEIN"/>
    <property type="match status" value="1"/>
</dbReference>
<dbReference type="EMBL" id="FNEB01000001">
    <property type="protein sequence ID" value="SDI06929.1"/>
    <property type="molecule type" value="Genomic_DNA"/>
</dbReference>
<proteinExistence type="predicted"/>
<protein>
    <recommendedName>
        <fullName evidence="3">DUF4336 domain-containing protein</fullName>
    </recommendedName>
</protein>
<dbReference type="InterPro" id="IPR025638">
    <property type="entry name" value="DUF4336"/>
</dbReference>
<evidence type="ECO:0000313" key="2">
    <source>
        <dbReference type="Proteomes" id="UP000199340"/>
    </source>
</evidence>
<dbReference type="Proteomes" id="UP000199340">
    <property type="component" value="Unassembled WGS sequence"/>
</dbReference>
<dbReference type="AlphaFoldDB" id="A0A1G8HJV2"/>
<accession>A0A1G8HJV2</accession>
<keyword evidence="2" id="KW-1185">Reference proteome</keyword>